<evidence type="ECO:0000256" key="4">
    <source>
        <dbReference type="ARBA" id="ARBA00023136"/>
    </source>
</evidence>
<dbReference type="Pfam" id="PF02659">
    <property type="entry name" value="Mntp"/>
    <property type="match status" value="1"/>
</dbReference>
<proteinExistence type="predicted"/>
<evidence type="ECO:0000256" key="1">
    <source>
        <dbReference type="ARBA" id="ARBA00022475"/>
    </source>
</evidence>
<keyword evidence="1" id="KW-1003">Cell membrane</keyword>
<keyword evidence="2 5" id="KW-0812">Transmembrane</keyword>
<dbReference type="NCBIfam" id="TIGR02840">
    <property type="entry name" value="spore_YtaF"/>
    <property type="match status" value="1"/>
</dbReference>
<keyword evidence="7" id="KW-1185">Reference proteome</keyword>
<feature type="transmembrane region" description="Helical" evidence="5">
    <location>
        <begin position="31"/>
        <end position="51"/>
    </location>
</feature>
<dbReference type="InterPro" id="IPR003810">
    <property type="entry name" value="Mntp/YtaF"/>
</dbReference>
<gene>
    <name evidence="6" type="ORF">SAMN05660462_01873</name>
</gene>
<protein>
    <submittedName>
        <fullName evidence="6">Putative sporulation protein YtaF</fullName>
    </submittedName>
</protein>
<dbReference type="PANTHER" id="PTHR35529:SF2">
    <property type="entry name" value="SPORULATION PROTEIN YTAF-RELATED"/>
    <property type="match status" value="1"/>
</dbReference>
<sequence>MLETLLLVFVLSLDAFVASVAYGTNRIKIPFLSISIISTICSGLLAVSLFLGSIVRNIIPGKIAISISFVILLLLGVYYLFEGLIKTYLKKNPSSNKRIKLRLLNLHLILDIYLDETKADFDDSKNLNSKEALYLAVALSIDSLAVGFANSLGDIDYIFTILLSFLAGIISVVSGLFIGRRLVNTIKVDLSWLSGVILIALAILKLV</sequence>
<dbReference type="RefSeq" id="WP_091730266.1">
    <property type="nucleotide sequence ID" value="NZ_FNQE01000019.1"/>
</dbReference>
<dbReference type="OrthoDB" id="1650809at2"/>
<keyword evidence="3 5" id="KW-1133">Transmembrane helix</keyword>
<dbReference type="Proteomes" id="UP000198625">
    <property type="component" value="Unassembled WGS sequence"/>
</dbReference>
<reference evidence="6 7" key="1">
    <citation type="submission" date="2016-10" db="EMBL/GenBank/DDBJ databases">
        <authorList>
            <person name="de Groot N.N."/>
        </authorList>
    </citation>
    <scope>NUCLEOTIDE SEQUENCE [LARGE SCALE GENOMIC DNA]</scope>
    <source>
        <strain evidence="6 7">DSM 21650</strain>
    </source>
</reference>
<dbReference type="EMBL" id="FNQE01000019">
    <property type="protein sequence ID" value="SDZ10543.1"/>
    <property type="molecule type" value="Genomic_DNA"/>
</dbReference>
<keyword evidence="4 5" id="KW-0472">Membrane</keyword>
<feature type="transmembrane region" description="Helical" evidence="5">
    <location>
        <begin position="6"/>
        <end position="24"/>
    </location>
</feature>
<name>A0A1H3QB87_9FIRM</name>
<dbReference type="STRING" id="415015.SAMN05660462_01873"/>
<accession>A0A1H3QB87</accession>
<dbReference type="InterPro" id="IPR014205">
    <property type="entry name" value="Spore_YtaF"/>
</dbReference>
<dbReference type="PANTHER" id="PTHR35529">
    <property type="entry name" value="MANGANESE EFFLUX PUMP MNTP-RELATED"/>
    <property type="match status" value="1"/>
</dbReference>
<organism evidence="6 7">
    <name type="scientific">Proteiniborus ethanoligenes</name>
    <dbReference type="NCBI Taxonomy" id="415015"/>
    <lineage>
        <taxon>Bacteria</taxon>
        <taxon>Bacillati</taxon>
        <taxon>Bacillota</taxon>
        <taxon>Clostridia</taxon>
        <taxon>Eubacteriales</taxon>
        <taxon>Proteiniborus</taxon>
    </lineage>
</organism>
<dbReference type="AlphaFoldDB" id="A0A1H3QB87"/>
<feature type="transmembrane region" description="Helical" evidence="5">
    <location>
        <begin position="63"/>
        <end position="81"/>
    </location>
</feature>
<evidence type="ECO:0000313" key="6">
    <source>
        <dbReference type="EMBL" id="SDZ10543.1"/>
    </source>
</evidence>
<evidence type="ECO:0000256" key="2">
    <source>
        <dbReference type="ARBA" id="ARBA00022692"/>
    </source>
</evidence>
<evidence type="ECO:0000313" key="7">
    <source>
        <dbReference type="Proteomes" id="UP000198625"/>
    </source>
</evidence>
<evidence type="ECO:0000256" key="5">
    <source>
        <dbReference type="SAM" id="Phobius"/>
    </source>
</evidence>
<feature type="transmembrane region" description="Helical" evidence="5">
    <location>
        <begin position="157"/>
        <end position="178"/>
    </location>
</feature>
<evidence type="ECO:0000256" key="3">
    <source>
        <dbReference type="ARBA" id="ARBA00022989"/>
    </source>
</evidence>